<feature type="domain" description="OVATE" evidence="8">
    <location>
        <begin position="114"/>
        <end position="173"/>
    </location>
</feature>
<evidence type="ECO:0000256" key="4">
    <source>
        <dbReference type="ARBA" id="ARBA00023163"/>
    </source>
</evidence>
<name>A0A6P5XPL8_DURZI</name>
<evidence type="ECO:0000313" key="9">
    <source>
        <dbReference type="Proteomes" id="UP000515121"/>
    </source>
</evidence>
<dbReference type="PANTHER" id="PTHR33057:SF138">
    <property type="entry name" value="TRANSCRIPTION REPRESSOR OFP10"/>
    <property type="match status" value="1"/>
</dbReference>
<evidence type="ECO:0000256" key="7">
    <source>
        <dbReference type="SAM" id="MobiDB-lite"/>
    </source>
</evidence>
<dbReference type="InterPro" id="IPR038933">
    <property type="entry name" value="Ovate"/>
</dbReference>
<dbReference type="InterPro" id="IPR006458">
    <property type="entry name" value="Ovate_C"/>
</dbReference>
<dbReference type="KEGG" id="dzi:111284971"/>
<keyword evidence="4 6" id="KW-0804">Transcription</keyword>
<sequence length="193" mass="21993">MASNKKNLLKTRFTANAGCRCGRPKLSDVYEPKPKPKTSAPKNPRLCSSSRSCDINNALSATENDDLTSISFSFNNIDNISHITDLNSESEFDLSRPSKVLLSTCLKTIVSIIAEKDSNDLYQDFQHFMHQMIMEKQIYSKNDLQKLLQCFLKLNSPCYCNVIVKVFMETWNHFTSKEIVIVKDQHPCLFNGE</sequence>
<protein>
    <recommendedName>
        <fullName evidence="6">Transcription repressor</fullName>
    </recommendedName>
    <alternativeName>
        <fullName evidence="6">Ovate family protein</fullName>
    </alternativeName>
</protein>
<comment type="function">
    <text evidence="6">Transcriptional repressor that regulates multiple aspects of plant growth and development.</text>
</comment>
<evidence type="ECO:0000313" key="10">
    <source>
        <dbReference type="RefSeq" id="XP_022729867.1"/>
    </source>
</evidence>
<dbReference type="Proteomes" id="UP000515121">
    <property type="component" value="Unplaced"/>
</dbReference>
<gene>
    <name evidence="10" type="primary">LOC111284971</name>
</gene>
<reference evidence="10" key="1">
    <citation type="submission" date="2025-08" db="UniProtKB">
        <authorList>
            <consortium name="RefSeq"/>
        </authorList>
    </citation>
    <scope>IDENTIFICATION</scope>
    <source>
        <tissue evidence="10">Fruit stalk</tissue>
    </source>
</reference>
<organism evidence="9 10">
    <name type="scientific">Durio zibethinus</name>
    <name type="common">Durian</name>
    <dbReference type="NCBI Taxonomy" id="66656"/>
    <lineage>
        <taxon>Eukaryota</taxon>
        <taxon>Viridiplantae</taxon>
        <taxon>Streptophyta</taxon>
        <taxon>Embryophyta</taxon>
        <taxon>Tracheophyta</taxon>
        <taxon>Spermatophyta</taxon>
        <taxon>Magnoliopsida</taxon>
        <taxon>eudicotyledons</taxon>
        <taxon>Gunneridae</taxon>
        <taxon>Pentapetalae</taxon>
        <taxon>rosids</taxon>
        <taxon>malvids</taxon>
        <taxon>Malvales</taxon>
        <taxon>Malvaceae</taxon>
        <taxon>Helicteroideae</taxon>
        <taxon>Durio</taxon>
    </lineage>
</organism>
<evidence type="ECO:0000256" key="6">
    <source>
        <dbReference type="RuleBase" id="RU367028"/>
    </source>
</evidence>
<dbReference type="PROSITE" id="PS51754">
    <property type="entry name" value="OVATE"/>
    <property type="match status" value="1"/>
</dbReference>
<dbReference type="RefSeq" id="XP_022729867.1">
    <property type="nucleotide sequence ID" value="XM_022874132.1"/>
</dbReference>
<keyword evidence="3 6" id="KW-0805">Transcription regulation</keyword>
<dbReference type="Pfam" id="PF04844">
    <property type="entry name" value="Ovate"/>
    <property type="match status" value="1"/>
</dbReference>
<dbReference type="AlphaFoldDB" id="A0A6P5XPL8"/>
<dbReference type="GeneID" id="111284971"/>
<comment type="subcellular location">
    <subcellularLocation>
        <location evidence="1 6">Nucleus</location>
    </subcellularLocation>
</comment>
<dbReference type="NCBIfam" id="TIGR01568">
    <property type="entry name" value="A_thal_3678"/>
    <property type="match status" value="1"/>
</dbReference>
<feature type="region of interest" description="Disordered" evidence="7">
    <location>
        <begin position="23"/>
        <end position="46"/>
    </location>
</feature>
<evidence type="ECO:0000256" key="1">
    <source>
        <dbReference type="ARBA" id="ARBA00004123"/>
    </source>
</evidence>
<keyword evidence="9" id="KW-1185">Reference proteome</keyword>
<evidence type="ECO:0000256" key="2">
    <source>
        <dbReference type="ARBA" id="ARBA00022491"/>
    </source>
</evidence>
<evidence type="ECO:0000256" key="5">
    <source>
        <dbReference type="ARBA" id="ARBA00023242"/>
    </source>
</evidence>
<feature type="compositionally biased region" description="Basic and acidic residues" evidence="7">
    <location>
        <begin position="25"/>
        <end position="34"/>
    </location>
</feature>
<dbReference type="PANTHER" id="PTHR33057">
    <property type="entry name" value="TRANSCRIPTION REPRESSOR OFP7-RELATED"/>
    <property type="match status" value="1"/>
</dbReference>
<proteinExistence type="predicted"/>
<dbReference type="GO" id="GO:0045892">
    <property type="term" value="P:negative regulation of DNA-templated transcription"/>
    <property type="evidence" value="ECO:0007669"/>
    <property type="project" value="UniProtKB-UniRule"/>
</dbReference>
<dbReference type="GO" id="GO:0005634">
    <property type="term" value="C:nucleus"/>
    <property type="evidence" value="ECO:0007669"/>
    <property type="project" value="UniProtKB-SubCell"/>
</dbReference>
<evidence type="ECO:0000259" key="8">
    <source>
        <dbReference type="PROSITE" id="PS51754"/>
    </source>
</evidence>
<keyword evidence="5 6" id="KW-0539">Nucleus</keyword>
<evidence type="ECO:0000256" key="3">
    <source>
        <dbReference type="ARBA" id="ARBA00023015"/>
    </source>
</evidence>
<accession>A0A6P5XPL8</accession>
<keyword evidence="2 6" id="KW-0678">Repressor</keyword>
<dbReference type="OrthoDB" id="1928390at2759"/>